<dbReference type="Gene3D" id="3.20.20.70">
    <property type="entry name" value="Aldolase class I"/>
    <property type="match status" value="1"/>
</dbReference>
<dbReference type="RefSeq" id="XP_007878151.1">
    <property type="nucleotide sequence ID" value="XM_007879960.1"/>
</dbReference>
<evidence type="ECO:0000256" key="2">
    <source>
        <dbReference type="ARBA" id="ARBA00009743"/>
    </source>
</evidence>
<dbReference type="InterPro" id="IPR013785">
    <property type="entry name" value="Aldolase_TIM"/>
</dbReference>
<keyword evidence="6 7" id="KW-0326">Glycosidase</keyword>
<dbReference type="Proteomes" id="UP000053664">
    <property type="component" value="Unassembled WGS sequence"/>
</dbReference>
<dbReference type="EC" id="3.2.1.22" evidence="3 7"/>
<dbReference type="SUPFAM" id="SSF51445">
    <property type="entry name" value="(Trans)glycosidases"/>
    <property type="match status" value="1"/>
</dbReference>
<protein>
    <recommendedName>
        <fullName evidence="3 7">Alpha-galactosidase</fullName>
        <ecNumber evidence="3 7">3.2.1.22</ecNumber>
    </recommendedName>
    <alternativeName>
        <fullName evidence="7">Melibiase</fullName>
    </alternativeName>
</protein>
<dbReference type="PRINTS" id="PR00740">
    <property type="entry name" value="GLHYDRLASE27"/>
</dbReference>
<dbReference type="KEGG" id="pfp:PFL1_02443"/>
<feature type="domain" description="Alpha galactosidase C-terminal" evidence="8">
    <location>
        <begin position="383"/>
        <end position="442"/>
    </location>
</feature>
<dbReference type="OrthoDB" id="5795902at2759"/>
<dbReference type="Pfam" id="PF17801">
    <property type="entry name" value="Melibiase_C"/>
    <property type="match status" value="1"/>
</dbReference>
<comment type="similarity">
    <text evidence="2 7">Belongs to the glycosyl hydrolase 27 family.</text>
</comment>
<evidence type="ECO:0000256" key="1">
    <source>
        <dbReference type="ARBA" id="ARBA00001255"/>
    </source>
</evidence>
<dbReference type="GeneID" id="19316563"/>
<evidence type="ECO:0000256" key="6">
    <source>
        <dbReference type="ARBA" id="ARBA00023295"/>
    </source>
</evidence>
<dbReference type="HOGENOM" id="CLU_013093_3_0_1"/>
<evidence type="ECO:0000313" key="9">
    <source>
        <dbReference type="EMBL" id="EPQ29770.1"/>
    </source>
</evidence>
<reference evidence="9 10" key="1">
    <citation type="journal article" date="2013" name="Plant Cell">
        <title>The transition from a phytopathogenic smut ancestor to an anamorphic biocontrol agent deciphered by comparative whole-genome analysis.</title>
        <authorList>
            <person name="Lefebvre F."/>
            <person name="Joly D.L."/>
            <person name="Labbe C."/>
            <person name="Teichmann B."/>
            <person name="Linning R."/>
            <person name="Belzile F."/>
            <person name="Bakkeren G."/>
            <person name="Belanger R.R."/>
        </authorList>
    </citation>
    <scope>NUCLEOTIDE SEQUENCE [LARGE SCALE GENOMIC DNA]</scope>
    <source>
        <strain evidence="9 10">PF-1</strain>
    </source>
</reference>
<dbReference type="GO" id="GO:0005975">
    <property type="term" value="P:carbohydrate metabolic process"/>
    <property type="evidence" value="ECO:0007669"/>
    <property type="project" value="InterPro"/>
</dbReference>
<dbReference type="Gene3D" id="2.60.40.1180">
    <property type="entry name" value="Golgi alpha-mannosidase II"/>
    <property type="match status" value="1"/>
</dbReference>
<dbReference type="eggNOG" id="KOG2366">
    <property type="taxonomic scope" value="Eukaryota"/>
</dbReference>
<proteinExistence type="inferred from homology"/>
<sequence length="618" mass="66317">MYVHKGVLHRSPGARLRASPLVVLPFPYYTASRLLIASLPRLFAPPLTASNTMPGFSLSALATRAAPPTGGMGISTPIMGYNTYNDVACSPNATYVSSTIDALVSRGFRDAGYTFFQIDCGWQGTTRTNNPYGAIDYDTNNFPQGLKPISDKARSKGLTFSLYSDAGVRACDTIVPSPRLGSYGHEEADAKLFASWNVEYVKYDYCYADGPNENQNAPKDPRKDYVDRYGAMWRALQNNKIGRMLVCQWGTPYISPPDGDLEGPVDWTKGISTSFRLSDDINDDWAAVVRILNQSIHIAKSGKTGPGHFADADMLEVGSKKLTLDQQRTHFAYWAMIKSALMIGLNPQRLGDDAVALLQNRDLIAINQDALGKPIELVERWTNDRDLYRGPLANGDEAVLVVNWKNQARTDLGFDLAQLGIAKADVKDLWTGQVKRGVTGRYVAGTTTGALGSLPLRLSNIVRAPSKSGAAADAGDNVKWVEAESGTLSGGAKAANCSGCSGARKVGNLGAGASVTLSNLSAPAETSTLLFDYINAEVGYLGGQGPNARTALISVNDGPSVQVSFPLSGYDWDASVAKSYRVQLAGFKRGAAANNKITITADKQGFAPDLDRVGVVQQ</sequence>
<accession>A0A061HCK3</accession>
<dbReference type="CDD" id="cd14792">
    <property type="entry name" value="GH27"/>
    <property type="match status" value="1"/>
</dbReference>
<name>A0A061HCK3_9BASI</name>
<dbReference type="InterPro" id="IPR017853">
    <property type="entry name" value="GH"/>
</dbReference>
<dbReference type="Pfam" id="PF16499">
    <property type="entry name" value="Melibiase_2"/>
    <property type="match status" value="1"/>
</dbReference>
<evidence type="ECO:0000256" key="5">
    <source>
        <dbReference type="ARBA" id="ARBA00022801"/>
    </source>
</evidence>
<gene>
    <name evidence="9" type="ORF">PFL1_02443</name>
</gene>
<keyword evidence="7" id="KW-1015">Disulfide bond</keyword>
<evidence type="ECO:0000259" key="8">
    <source>
        <dbReference type="Pfam" id="PF17801"/>
    </source>
</evidence>
<dbReference type="CDD" id="cd04081">
    <property type="entry name" value="CBM35_galactosidase-like"/>
    <property type="match status" value="1"/>
</dbReference>
<organism evidence="9 10">
    <name type="scientific">Pseudozyma flocculosa PF-1</name>
    <dbReference type="NCBI Taxonomy" id="1277687"/>
    <lineage>
        <taxon>Eukaryota</taxon>
        <taxon>Fungi</taxon>
        <taxon>Dikarya</taxon>
        <taxon>Basidiomycota</taxon>
        <taxon>Ustilaginomycotina</taxon>
        <taxon>Ustilaginomycetes</taxon>
        <taxon>Ustilaginales</taxon>
        <taxon>Ustilaginaceae</taxon>
        <taxon>Pseudozyma</taxon>
    </lineage>
</organism>
<dbReference type="PANTHER" id="PTHR11452">
    <property type="entry name" value="ALPHA-GALACTOSIDASE/ALPHA-N-ACETYLGALACTOSAMINIDASE"/>
    <property type="match status" value="1"/>
</dbReference>
<dbReference type="EMBL" id="KE361629">
    <property type="protein sequence ID" value="EPQ29770.1"/>
    <property type="molecule type" value="Genomic_DNA"/>
</dbReference>
<evidence type="ECO:0000313" key="10">
    <source>
        <dbReference type="Proteomes" id="UP000053664"/>
    </source>
</evidence>
<dbReference type="GO" id="GO:0004557">
    <property type="term" value="F:alpha-galactosidase activity"/>
    <property type="evidence" value="ECO:0007669"/>
    <property type="project" value="UniProtKB-EC"/>
</dbReference>
<dbReference type="PANTHER" id="PTHR11452:SF75">
    <property type="entry name" value="ALPHA-GALACTOSIDASE MEL1"/>
    <property type="match status" value="1"/>
</dbReference>
<dbReference type="SUPFAM" id="SSF51011">
    <property type="entry name" value="Glycosyl hydrolase domain"/>
    <property type="match status" value="1"/>
</dbReference>
<dbReference type="InterPro" id="IPR041233">
    <property type="entry name" value="Melibiase_C"/>
</dbReference>
<comment type="catalytic activity">
    <reaction evidence="1 7">
        <text>Hydrolysis of terminal, non-reducing alpha-D-galactose residues in alpha-D-galactosides, including galactose oligosaccharides, galactomannans and galactolipids.</text>
        <dbReference type="EC" id="3.2.1.22"/>
    </reaction>
</comment>
<keyword evidence="5 7" id="KW-0378">Hydrolase</keyword>
<dbReference type="InterPro" id="IPR013780">
    <property type="entry name" value="Glyco_hydro_b"/>
</dbReference>
<evidence type="ECO:0000256" key="3">
    <source>
        <dbReference type="ARBA" id="ARBA00012755"/>
    </source>
</evidence>
<dbReference type="AlphaFoldDB" id="A0A061HCK3"/>
<evidence type="ECO:0000256" key="4">
    <source>
        <dbReference type="ARBA" id="ARBA00022729"/>
    </source>
</evidence>
<dbReference type="InterPro" id="IPR002241">
    <property type="entry name" value="Glyco_hydro_27"/>
</dbReference>
<dbReference type="Gene3D" id="2.60.120.260">
    <property type="entry name" value="Galactose-binding domain-like"/>
    <property type="match status" value="1"/>
</dbReference>
<evidence type="ECO:0000256" key="7">
    <source>
        <dbReference type="RuleBase" id="RU361168"/>
    </source>
</evidence>
<keyword evidence="4" id="KW-0732">Signal</keyword>